<organism evidence="1 2">
    <name type="scientific">Zizania palustris</name>
    <name type="common">Northern wild rice</name>
    <dbReference type="NCBI Taxonomy" id="103762"/>
    <lineage>
        <taxon>Eukaryota</taxon>
        <taxon>Viridiplantae</taxon>
        <taxon>Streptophyta</taxon>
        <taxon>Embryophyta</taxon>
        <taxon>Tracheophyta</taxon>
        <taxon>Spermatophyta</taxon>
        <taxon>Magnoliopsida</taxon>
        <taxon>Liliopsida</taxon>
        <taxon>Poales</taxon>
        <taxon>Poaceae</taxon>
        <taxon>BOP clade</taxon>
        <taxon>Oryzoideae</taxon>
        <taxon>Oryzeae</taxon>
        <taxon>Zizaniinae</taxon>
        <taxon>Zizania</taxon>
    </lineage>
</organism>
<proteinExistence type="predicted"/>
<reference evidence="1" key="1">
    <citation type="journal article" date="2021" name="bioRxiv">
        <title>Whole Genome Assembly and Annotation of Northern Wild Rice, Zizania palustris L., Supports a Whole Genome Duplication in the Zizania Genus.</title>
        <authorList>
            <person name="Haas M."/>
            <person name="Kono T."/>
            <person name="Macchietto M."/>
            <person name="Millas R."/>
            <person name="McGilp L."/>
            <person name="Shao M."/>
            <person name="Duquette J."/>
            <person name="Hirsch C.N."/>
            <person name="Kimball J."/>
        </authorList>
    </citation>
    <scope>NUCLEOTIDE SEQUENCE</scope>
    <source>
        <tissue evidence="1">Fresh leaf tissue</tissue>
    </source>
</reference>
<dbReference type="EMBL" id="JAAALK010000282">
    <property type="protein sequence ID" value="KAG8078171.1"/>
    <property type="molecule type" value="Genomic_DNA"/>
</dbReference>
<dbReference type="Proteomes" id="UP000729402">
    <property type="component" value="Unassembled WGS sequence"/>
</dbReference>
<keyword evidence="2" id="KW-1185">Reference proteome</keyword>
<evidence type="ECO:0000313" key="2">
    <source>
        <dbReference type="Proteomes" id="UP000729402"/>
    </source>
</evidence>
<dbReference type="AlphaFoldDB" id="A0A8J5TIL2"/>
<evidence type="ECO:0000313" key="1">
    <source>
        <dbReference type="EMBL" id="KAG8078171.1"/>
    </source>
</evidence>
<protein>
    <submittedName>
        <fullName evidence="1">Uncharacterized protein</fullName>
    </submittedName>
</protein>
<name>A0A8J5TIL2_ZIZPA</name>
<sequence length="83" mass="9269">MGKGQYQKRALKRLEKFDSSLSMLTLEVSPITNEMSAMMSFSASTEIEVQPREAFVVRLCFLGGTSLQSAHNTSSRRSAYWSA</sequence>
<comment type="caution">
    <text evidence="1">The sequence shown here is derived from an EMBL/GenBank/DDBJ whole genome shotgun (WGS) entry which is preliminary data.</text>
</comment>
<reference evidence="1" key="2">
    <citation type="submission" date="2021-02" db="EMBL/GenBank/DDBJ databases">
        <authorList>
            <person name="Kimball J.A."/>
            <person name="Haas M.W."/>
            <person name="Macchietto M."/>
            <person name="Kono T."/>
            <person name="Duquette J."/>
            <person name="Shao M."/>
        </authorList>
    </citation>
    <scope>NUCLEOTIDE SEQUENCE</scope>
    <source>
        <tissue evidence="1">Fresh leaf tissue</tissue>
    </source>
</reference>
<accession>A0A8J5TIL2</accession>
<gene>
    <name evidence="1" type="ORF">GUJ93_ZPchr0007g3629</name>
</gene>